<comment type="caution">
    <text evidence="1">The sequence shown here is derived from an EMBL/GenBank/DDBJ whole genome shotgun (WGS) entry which is preliminary data.</text>
</comment>
<dbReference type="EMBL" id="AGNL01018540">
    <property type="protein sequence ID" value="EJK62918.1"/>
    <property type="molecule type" value="Genomic_DNA"/>
</dbReference>
<reference evidence="1 2" key="1">
    <citation type="journal article" date="2012" name="Genome Biol.">
        <title>Genome and low-iron response of an oceanic diatom adapted to chronic iron limitation.</title>
        <authorList>
            <person name="Lommer M."/>
            <person name="Specht M."/>
            <person name="Roy A.S."/>
            <person name="Kraemer L."/>
            <person name="Andreson R."/>
            <person name="Gutowska M.A."/>
            <person name="Wolf J."/>
            <person name="Bergner S.V."/>
            <person name="Schilhabel M.B."/>
            <person name="Klostermeier U.C."/>
            <person name="Beiko R.G."/>
            <person name="Rosenstiel P."/>
            <person name="Hippler M."/>
            <person name="Laroche J."/>
        </authorList>
    </citation>
    <scope>NUCLEOTIDE SEQUENCE [LARGE SCALE GENOMIC DNA]</scope>
    <source>
        <strain evidence="1 2">CCMP1005</strain>
    </source>
</reference>
<protein>
    <submittedName>
        <fullName evidence="1">Uncharacterized protein</fullName>
    </submittedName>
</protein>
<dbReference type="AlphaFoldDB" id="K0S9S6"/>
<keyword evidence="2" id="KW-1185">Reference proteome</keyword>
<proteinExistence type="predicted"/>
<evidence type="ECO:0000313" key="2">
    <source>
        <dbReference type="Proteomes" id="UP000266841"/>
    </source>
</evidence>
<organism evidence="1 2">
    <name type="scientific">Thalassiosira oceanica</name>
    <name type="common">Marine diatom</name>
    <dbReference type="NCBI Taxonomy" id="159749"/>
    <lineage>
        <taxon>Eukaryota</taxon>
        <taxon>Sar</taxon>
        <taxon>Stramenopiles</taxon>
        <taxon>Ochrophyta</taxon>
        <taxon>Bacillariophyta</taxon>
        <taxon>Coscinodiscophyceae</taxon>
        <taxon>Thalassiosirophycidae</taxon>
        <taxon>Thalassiosirales</taxon>
        <taxon>Thalassiosiraceae</taxon>
        <taxon>Thalassiosira</taxon>
    </lineage>
</organism>
<dbReference type="OrthoDB" id="2779at2759"/>
<evidence type="ECO:0000313" key="1">
    <source>
        <dbReference type="EMBL" id="EJK62918.1"/>
    </source>
</evidence>
<dbReference type="OMA" id="NCAVRIM"/>
<dbReference type="Proteomes" id="UP000266841">
    <property type="component" value="Unassembled WGS sequence"/>
</dbReference>
<gene>
    <name evidence="1" type="ORF">THAOC_16451</name>
</gene>
<name>K0S9S6_THAOC</name>
<dbReference type="eggNOG" id="ENOG502SXK1">
    <property type="taxonomic scope" value="Eukaryota"/>
</dbReference>
<sequence>MAGCFSRSRGTNTSEAQGILPLLYTYQNPPQKRRKPTDRRPKFYWQSIDNVRLELASFWVECGVHVDQSLPPIPNEKILNFFGLNGLRWAIAQLGGRENVARQLGGVLVIPGKWEEAKELDEVKRLLPYMANYTTNDDKEKGDKRKDARKTTSETIFELAPRMKCGSTAMKTNYFWSKENAIKELYRYLESYKVLRRRPSVWMPKVEEVKAEGFLRLFNALNRFNKLPSSGDYATIFSEEESVRHVAGLVPFQEWRWVEYSCLRGRIIAYIDVLLSRCFESQLQFLVELRRYLELYHGGDEIMPEDCDNERLQDLMRMLGGKVLLSQKYSLPLQWETRSDDTTTITASGVDFGLFSLEYAIELLCFVRSSYLDLSPPLASPQMRMPSIEDLRRCGRNDLADQTIEFGGLENVARRLGLAYGDISVDEERYKAGRMMWRQRGTRTGLESSFISDGFPRLSKEKVATLSLIYIGQFHPSSIDIMPRLVDIESNGRQGLRNAISKFGGKKYFAKKLGLRILKNR</sequence>
<accession>K0S9S6</accession>